<keyword evidence="2" id="KW-0808">Transferase</keyword>
<organism evidence="2 3">
    <name type="scientific">Sedimentibacter saalensis</name>
    <dbReference type="NCBI Taxonomy" id="130788"/>
    <lineage>
        <taxon>Bacteria</taxon>
        <taxon>Bacillati</taxon>
        <taxon>Bacillota</taxon>
        <taxon>Tissierellia</taxon>
        <taxon>Sedimentibacter</taxon>
    </lineage>
</organism>
<gene>
    <name evidence="2" type="ORF">LY60_01469</name>
</gene>
<dbReference type="EMBL" id="VLKH01000003">
    <property type="protein sequence ID" value="TWH81714.1"/>
    <property type="molecule type" value="Genomic_DNA"/>
</dbReference>
<dbReference type="PROSITE" id="PS51186">
    <property type="entry name" value="GNAT"/>
    <property type="match status" value="1"/>
</dbReference>
<dbReference type="InterPro" id="IPR016181">
    <property type="entry name" value="Acyl_CoA_acyltransferase"/>
</dbReference>
<dbReference type="Proteomes" id="UP000315343">
    <property type="component" value="Unassembled WGS sequence"/>
</dbReference>
<evidence type="ECO:0000313" key="2">
    <source>
        <dbReference type="EMBL" id="TWH81714.1"/>
    </source>
</evidence>
<protein>
    <submittedName>
        <fullName evidence="2">Putative N-acetyltransferase YhbS</fullName>
    </submittedName>
</protein>
<proteinExistence type="predicted"/>
<dbReference type="InterPro" id="IPR000182">
    <property type="entry name" value="GNAT_dom"/>
</dbReference>
<reference evidence="2 3" key="1">
    <citation type="submission" date="2019-07" db="EMBL/GenBank/DDBJ databases">
        <title>Genomic Encyclopedia of Type Strains, Phase I: the one thousand microbial genomes (KMG-I) project.</title>
        <authorList>
            <person name="Kyrpides N."/>
        </authorList>
    </citation>
    <scope>NUCLEOTIDE SEQUENCE [LARGE SCALE GENOMIC DNA]</scope>
    <source>
        <strain evidence="2 3">DSM 13558</strain>
    </source>
</reference>
<feature type="domain" description="N-acetyltransferase" evidence="1">
    <location>
        <begin position="5"/>
        <end position="160"/>
    </location>
</feature>
<name>A0A562JFN0_9FIRM</name>
<dbReference type="Gene3D" id="3.40.630.30">
    <property type="match status" value="1"/>
</dbReference>
<accession>A0A562JFN0</accession>
<evidence type="ECO:0000259" key="1">
    <source>
        <dbReference type="PROSITE" id="PS51186"/>
    </source>
</evidence>
<dbReference type="GO" id="GO:0016747">
    <property type="term" value="F:acyltransferase activity, transferring groups other than amino-acyl groups"/>
    <property type="evidence" value="ECO:0007669"/>
    <property type="project" value="InterPro"/>
</dbReference>
<dbReference type="OrthoDB" id="9797178at2"/>
<dbReference type="SUPFAM" id="SSF55729">
    <property type="entry name" value="Acyl-CoA N-acyltransferases (Nat)"/>
    <property type="match status" value="1"/>
</dbReference>
<dbReference type="Pfam" id="PF00583">
    <property type="entry name" value="Acetyltransf_1"/>
    <property type="match status" value="1"/>
</dbReference>
<sequence length="214" mass="25146">MEKMIKIRIEEETDYKKVEEITRNAFWNLYIPGCIEHYLVHVMRSHKDFLPELDLVIEADNQIIGNIMYTKAKLVDESGEGKEVLTFGPVCIMHEYQRMGYGKMLMEHSFEKAAALGYDVIVIYGNPYNYVSRGFKSCKKYNICHENGTCPSAMMVKELKKGVLDGRKWFYYESPVMNINEQEAERFDESLEKMEKEIIPSQEEFYIYSHSIIQ</sequence>
<dbReference type="CDD" id="cd04301">
    <property type="entry name" value="NAT_SF"/>
    <property type="match status" value="1"/>
</dbReference>
<comment type="caution">
    <text evidence="2">The sequence shown here is derived from an EMBL/GenBank/DDBJ whole genome shotgun (WGS) entry which is preliminary data.</text>
</comment>
<evidence type="ECO:0000313" key="3">
    <source>
        <dbReference type="Proteomes" id="UP000315343"/>
    </source>
</evidence>
<keyword evidence="3" id="KW-1185">Reference proteome</keyword>
<dbReference type="AlphaFoldDB" id="A0A562JFN0"/>